<dbReference type="InterPro" id="IPR039057">
    <property type="entry name" value="Spo22/ZIP4"/>
</dbReference>
<protein>
    <submittedName>
        <fullName evidence="2">Uncharacterized protein</fullName>
    </submittedName>
</protein>
<dbReference type="OrthoDB" id="65716at2759"/>
<keyword evidence="1" id="KW-0469">Meiosis</keyword>
<comment type="caution">
    <text evidence="2">The sequence shown here is derived from an EMBL/GenBank/DDBJ whole genome shotgun (WGS) entry which is preliminary data.</text>
</comment>
<name>A0A9W4MPE4_PENOL</name>
<dbReference type="AlphaFoldDB" id="A0A9W4MPE4"/>
<keyword evidence="3" id="KW-1185">Reference proteome</keyword>
<dbReference type="Pfam" id="PF08631">
    <property type="entry name" value="SPO22"/>
    <property type="match status" value="1"/>
</dbReference>
<gene>
    <name evidence="2" type="ORF">POLS_LOCUS3575</name>
</gene>
<dbReference type="PANTHER" id="PTHR40375">
    <property type="entry name" value="SPORULATION-SPECIFIC PROTEIN 22"/>
    <property type="match status" value="1"/>
</dbReference>
<evidence type="ECO:0000256" key="1">
    <source>
        <dbReference type="ARBA" id="ARBA00023254"/>
    </source>
</evidence>
<dbReference type="GO" id="GO:0090173">
    <property type="term" value="P:regulation of synaptonemal complex assembly"/>
    <property type="evidence" value="ECO:0007669"/>
    <property type="project" value="InterPro"/>
</dbReference>
<evidence type="ECO:0000313" key="3">
    <source>
        <dbReference type="Proteomes" id="UP001153618"/>
    </source>
</evidence>
<organism evidence="2 3">
    <name type="scientific">Penicillium olsonii</name>
    <dbReference type="NCBI Taxonomy" id="99116"/>
    <lineage>
        <taxon>Eukaryota</taxon>
        <taxon>Fungi</taxon>
        <taxon>Dikarya</taxon>
        <taxon>Ascomycota</taxon>
        <taxon>Pezizomycotina</taxon>
        <taxon>Eurotiomycetes</taxon>
        <taxon>Eurotiomycetidae</taxon>
        <taxon>Eurotiales</taxon>
        <taxon>Aspergillaceae</taxon>
        <taxon>Penicillium</taxon>
    </lineage>
</organism>
<dbReference type="GO" id="GO:0051321">
    <property type="term" value="P:meiotic cell cycle"/>
    <property type="evidence" value="ECO:0007669"/>
    <property type="project" value="UniProtKB-KW"/>
</dbReference>
<proteinExistence type="predicted"/>
<sequence>MAAVSRSLSDVSLEDVACIVQTNLSTVTLGQPILPFDIISLIDDQLNRDIFNTPAGVNENLTRLDAIGTSLWNTCSQLIVVRGQFGVDLCALAKARALAFALINIAVPSKVIGWLRSLACSCIAAQTSIVTKQLKSAHKILSVSATRLQALQASELGLDATLHRSLATKYWLLRVRLAAQMQRFDIAEHLWSKISSPVLIKDRQSVLETSFWVGDKAILLDPPAAVQWLKVAYQTLKDLNNATEQNFKAYKDWALLISHSLGFDNVVSHNRITSRNMITPVAAITALHSLLTTTLPREWTDKCFLAYLVLISRSPERDQRWVYDTNHVIKSLEQRGYPSFGPTTAQAAVLCLWKLSALAIEKGDYRLAAGWLRICNDPKISANCNQDTRYRIARKALACYVEIGSLASARDILNYGLTQGPFDCKRVYLEYRLAMMEGQDLSDPPVPKKQACLLSCALAAQLQNKPEEFMSCLGQLVKCSHAGGIHHPGFSPAEHHMFLICLVLSELAKYRNDEFHLRVNEVLANALQYAREYSGYEGGDRQVWITQLQWFYQASYRVAVQLAHHQNVEVTLQALRYSHEFTLLYRRVAGIEGRLKVPRPHFFLINFVRLITYADGARFSSDQEKKRSYYTSLRAVFNTLSTLFGWVDGQEASTEASASIEENQYFLGAFFNFEATVQLGLWEELREICRNRHKFPKTRYYHHMLDMILQPGTPAAIQIKVLKRIVFDIVSFVTGGSSDTAYYLSKIPRYLYCMFLIATSSEPAGTELADGAVMTDFLLAEKVLDQIHTMAEREASKDSNDDGKFQVYQTETEHYFIGGKNPFPSLELEQVARLAFNRAADFYSTGEDEICFRWAHKAIDLARLVPGVAGETLVQELEERLELLD</sequence>
<dbReference type="InterPro" id="IPR013940">
    <property type="entry name" value="Spo22/ZIP4/TEX11"/>
</dbReference>
<accession>A0A9W4MPE4</accession>
<dbReference type="EMBL" id="CAJVOS010000017">
    <property type="protein sequence ID" value="CAG8062261.1"/>
    <property type="molecule type" value="Genomic_DNA"/>
</dbReference>
<dbReference type="PANTHER" id="PTHR40375:SF2">
    <property type="entry name" value="SPORULATION-SPECIFIC PROTEIN 22"/>
    <property type="match status" value="1"/>
</dbReference>
<dbReference type="Proteomes" id="UP001153618">
    <property type="component" value="Unassembled WGS sequence"/>
</dbReference>
<reference evidence="2" key="1">
    <citation type="submission" date="2021-07" db="EMBL/GenBank/DDBJ databases">
        <authorList>
            <person name="Branca A.L. A."/>
        </authorList>
    </citation>
    <scope>NUCLEOTIDE SEQUENCE</scope>
</reference>
<evidence type="ECO:0000313" key="2">
    <source>
        <dbReference type="EMBL" id="CAG8062261.1"/>
    </source>
</evidence>